<evidence type="ECO:0000313" key="4">
    <source>
        <dbReference type="WBParaSite" id="HPBE_0002255701-mRNA-1"/>
    </source>
</evidence>
<feature type="compositionally biased region" description="Basic and acidic residues" evidence="1">
    <location>
        <begin position="46"/>
        <end position="55"/>
    </location>
</feature>
<accession>A0A3P8DMQ2</accession>
<keyword evidence="3" id="KW-1185">Reference proteome</keyword>
<name>A0A183GIT0_HELPZ</name>
<evidence type="ECO:0000313" key="3">
    <source>
        <dbReference type="Proteomes" id="UP000050761"/>
    </source>
</evidence>
<feature type="region of interest" description="Disordered" evidence="1">
    <location>
        <begin position="46"/>
        <end position="74"/>
    </location>
</feature>
<reference evidence="2 3" key="1">
    <citation type="submission" date="2018-11" db="EMBL/GenBank/DDBJ databases">
        <authorList>
            <consortium name="Pathogen Informatics"/>
        </authorList>
    </citation>
    <scope>NUCLEOTIDE SEQUENCE [LARGE SCALE GENOMIC DNA]</scope>
</reference>
<dbReference type="WBParaSite" id="HPBE_0002255701-mRNA-1">
    <property type="protein sequence ID" value="HPBE_0002255701-mRNA-1"/>
    <property type="gene ID" value="HPBE_0002255701"/>
</dbReference>
<protein>
    <submittedName>
        <fullName evidence="2 4">Uncharacterized protein</fullName>
    </submittedName>
</protein>
<dbReference type="EMBL" id="UZAH01034111">
    <property type="protein sequence ID" value="VDP33324.1"/>
    <property type="molecule type" value="Genomic_DNA"/>
</dbReference>
<organism evidence="3 4">
    <name type="scientific">Heligmosomoides polygyrus</name>
    <name type="common">Parasitic roundworm</name>
    <dbReference type="NCBI Taxonomy" id="6339"/>
    <lineage>
        <taxon>Eukaryota</taxon>
        <taxon>Metazoa</taxon>
        <taxon>Ecdysozoa</taxon>
        <taxon>Nematoda</taxon>
        <taxon>Chromadorea</taxon>
        <taxon>Rhabditida</taxon>
        <taxon>Rhabditina</taxon>
        <taxon>Rhabditomorpha</taxon>
        <taxon>Strongyloidea</taxon>
        <taxon>Heligmosomidae</taxon>
        <taxon>Heligmosomoides</taxon>
    </lineage>
</organism>
<accession>A0A183GIT0</accession>
<sequence length="74" mass="8110">MKMEVEQHLDVGAELLQERDLAGSEQEQVEQPELVHPVHEVQRVHEAGGAEKAGEEEPGVDPGDGVQRVYQGVV</sequence>
<reference evidence="4" key="2">
    <citation type="submission" date="2019-09" db="UniProtKB">
        <authorList>
            <consortium name="WormBaseParasite"/>
        </authorList>
    </citation>
    <scope>IDENTIFICATION</scope>
</reference>
<gene>
    <name evidence="2" type="ORF">HPBE_LOCUS22556</name>
</gene>
<dbReference type="Proteomes" id="UP000050761">
    <property type="component" value="Unassembled WGS sequence"/>
</dbReference>
<evidence type="ECO:0000313" key="2">
    <source>
        <dbReference type="EMBL" id="VDP33324.1"/>
    </source>
</evidence>
<dbReference type="AlphaFoldDB" id="A0A183GIT0"/>
<proteinExistence type="predicted"/>
<evidence type="ECO:0000256" key="1">
    <source>
        <dbReference type="SAM" id="MobiDB-lite"/>
    </source>
</evidence>